<feature type="domain" description="Fumarylacetoacetase-like C-terminal" evidence="3">
    <location>
        <begin position="97"/>
        <end position="306"/>
    </location>
</feature>
<evidence type="ECO:0000256" key="2">
    <source>
        <dbReference type="ARBA" id="ARBA00022723"/>
    </source>
</evidence>
<dbReference type="GO" id="GO:0046872">
    <property type="term" value="F:metal ion binding"/>
    <property type="evidence" value="ECO:0007669"/>
    <property type="project" value="UniProtKB-KW"/>
</dbReference>
<keyword evidence="2" id="KW-0479">Metal-binding</keyword>
<evidence type="ECO:0000313" key="4">
    <source>
        <dbReference type="EMBL" id="KAJ4154036.1"/>
    </source>
</evidence>
<dbReference type="FunFam" id="3.90.850.10:FF:000002">
    <property type="entry name" value="2-hydroxyhepta-2,4-diene-1,7-dioate isomerase"/>
    <property type="match status" value="1"/>
</dbReference>
<dbReference type="Gene3D" id="3.90.850.10">
    <property type="entry name" value="Fumarylacetoacetase-like, C-terminal domain"/>
    <property type="match status" value="1"/>
</dbReference>
<organism evidence="4 5">
    <name type="scientific">Akanthomyces muscarius</name>
    <name type="common">Entomopathogenic fungus</name>
    <name type="synonym">Lecanicillium muscarium</name>
    <dbReference type="NCBI Taxonomy" id="2231603"/>
    <lineage>
        <taxon>Eukaryota</taxon>
        <taxon>Fungi</taxon>
        <taxon>Dikarya</taxon>
        <taxon>Ascomycota</taxon>
        <taxon>Pezizomycotina</taxon>
        <taxon>Sordariomycetes</taxon>
        <taxon>Hypocreomycetidae</taxon>
        <taxon>Hypocreales</taxon>
        <taxon>Cordycipitaceae</taxon>
        <taxon>Akanthomyces</taxon>
    </lineage>
</organism>
<accession>A0A9W8QDX0</accession>
<evidence type="ECO:0000313" key="5">
    <source>
        <dbReference type="Proteomes" id="UP001144673"/>
    </source>
</evidence>
<dbReference type="PANTHER" id="PTHR11820:SF86">
    <property type="entry name" value="FUMARYLACETOACETATE HYDROLASE FAMILY PROTEIN (AFU_ORTHOLOGUE AFUA_7G07000)"/>
    <property type="match status" value="1"/>
</dbReference>
<keyword evidence="5" id="KW-1185">Reference proteome</keyword>
<dbReference type="Proteomes" id="UP001144673">
    <property type="component" value="Chromosome 5"/>
</dbReference>
<dbReference type="AlphaFoldDB" id="A0A9W8QDX0"/>
<dbReference type="GO" id="GO:0050163">
    <property type="term" value="F:oxaloacetate tautomerase activity"/>
    <property type="evidence" value="ECO:0007669"/>
    <property type="project" value="UniProtKB-ARBA"/>
</dbReference>
<dbReference type="PANTHER" id="PTHR11820">
    <property type="entry name" value="ACYLPYRUVASE"/>
    <property type="match status" value="1"/>
</dbReference>
<dbReference type="GO" id="GO:0018773">
    <property type="term" value="F:acetylpyruvate hydrolase activity"/>
    <property type="evidence" value="ECO:0007669"/>
    <property type="project" value="TreeGrafter"/>
</dbReference>
<name>A0A9W8QDX0_AKAMU</name>
<proteinExistence type="inferred from homology"/>
<sequence>MPPQSIRRLTNYLYQHLKRQVILRDIMTAFHHLIRFEAAEEEGIFFADLGPGADGPPRIGESIAAYSTIGDLLDKRDSKTAVIQRLLAPLPRDDIPIYCVGLNYYSHAKEARLTIPSYPPLWTKPTAALAQPNEDIQVNDFCAQSLLDYEGELVVVTSKECKDITENEAKDYILGYTVGNDISCRKFQRQSNSGGQFFYAKAFDKFAPIGPTLISPEAFAALPSAQVVTKVNGQIRQTADLKNDMIFSPAKILSHMSQGTTIPAGTAIMTGTAAGVGVFLQPAAFLNHGDIVEISMDKVGTLRNKFHFQISRTTQIIVFLQHTIIGFITMWLSLG</sequence>
<dbReference type="SUPFAM" id="SSF56529">
    <property type="entry name" value="FAH"/>
    <property type="match status" value="1"/>
</dbReference>
<evidence type="ECO:0000256" key="1">
    <source>
        <dbReference type="ARBA" id="ARBA00010211"/>
    </source>
</evidence>
<dbReference type="KEGG" id="amus:LMH87_010500"/>
<dbReference type="EMBL" id="JAJHUN010000008">
    <property type="protein sequence ID" value="KAJ4154036.1"/>
    <property type="molecule type" value="Genomic_DNA"/>
</dbReference>
<dbReference type="GO" id="GO:0006107">
    <property type="term" value="P:oxaloacetate metabolic process"/>
    <property type="evidence" value="ECO:0007669"/>
    <property type="project" value="UniProtKB-ARBA"/>
</dbReference>
<protein>
    <recommendedName>
        <fullName evidence="3">Fumarylacetoacetase-like C-terminal domain-containing protein</fullName>
    </recommendedName>
</protein>
<evidence type="ECO:0000259" key="3">
    <source>
        <dbReference type="Pfam" id="PF01557"/>
    </source>
</evidence>
<dbReference type="GeneID" id="80897659"/>
<dbReference type="Pfam" id="PF01557">
    <property type="entry name" value="FAA_hydrolase"/>
    <property type="match status" value="1"/>
</dbReference>
<reference evidence="4" key="1">
    <citation type="journal article" date="2023" name="Access Microbiol">
        <title>De-novo genome assembly for Akanthomyces muscarius, a biocontrol agent of insect agricultural pests.</title>
        <authorList>
            <person name="Erdos Z."/>
            <person name="Studholme D.J."/>
            <person name="Raymond B."/>
            <person name="Sharma M."/>
        </authorList>
    </citation>
    <scope>NUCLEOTIDE SEQUENCE</scope>
    <source>
        <strain evidence="4">Ve6</strain>
    </source>
</reference>
<dbReference type="InterPro" id="IPR036663">
    <property type="entry name" value="Fumarylacetoacetase_C_sf"/>
</dbReference>
<gene>
    <name evidence="4" type="ORF">LMH87_010500</name>
</gene>
<comment type="similarity">
    <text evidence="1">Belongs to the FAH family.</text>
</comment>
<comment type="caution">
    <text evidence="4">The sequence shown here is derived from an EMBL/GenBank/DDBJ whole genome shotgun (WGS) entry which is preliminary data.</text>
</comment>
<dbReference type="RefSeq" id="XP_056054694.1">
    <property type="nucleotide sequence ID" value="XM_056197668.1"/>
</dbReference>
<dbReference type="InterPro" id="IPR011234">
    <property type="entry name" value="Fumarylacetoacetase-like_C"/>
</dbReference>